<feature type="transmembrane region" description="Helical" evidence="7">
    <location>
        <begin position="282"/>
        <end position="306"/>
    </location>
</feature>
<proteinExistence type="inferred from homology"/>
<evidence type="ECO:0000256" key="4">
    <source>
        <dbReference type="ARBA" id="ARBA00022989"/>
    </source>
</evidence>
<accession>A0A1X7FZ44</accession>
<comment type="subcellular location">
    <subcellularLocation>
        <location evidence="1">Membrane</location>
        <topology evidence="1">Multi-pass membrane protein</topology>
    </subcellularLocation>
</comment>
<dbReference type="Pfam" id="PF01594">
    <property type="entry name" value="AI-2E_transport"/>
    <property type="match status" value="1"/>
</dbReference>
<dbReference type="InterPro" id="IPR002549">
    <property type="entry name" value="AI-2E-like"/>
</dbReference>
<evidence type="ECO:0000256" key="2">
    <source>
        <dbReference type="ARBA" id="ARBA00009773"/>
    </source>
</evidence>
<dbReference type="GO" id="GO:0055085">
    <property type="term" value="P:transmembrane transport"/>
    <property type="evidence" value="ECO:0007669"/>
    <property type="project" value="TreeGrafter"/>
</dbReference>
<evidence type="ECO:0000256" key="3">
    <source>
        <dbReference type="ARBA" id="ARBA00022692"/>
    </source>
</evidence>
<keyword evidence="3 7" id="KW-0812">Transmembrane</keyword>
<dbReference type="PANTHER" id="PTHR21716:SF16">
    <property type="entry name" value="BLL1467 PROTEIN"/>
    <property type="match status" value="1"/>
</dbReference>
<keyword evidence="5 7" id="KW-0472">Membrane</keyword>
<comment type="similarity">
    <text evidence="2">Belongs to the autoinducer-2 exporter (AI-2E) (TC 2.A.86) family.</text>
</comment>
<gene>
    <name evidence="8" type="ORF">SAMN06295910_0071</name>
</gene>
<feature type="transmembrane region" description="Helical" evidence="7">
    <location>
        <begin position="80"/>
        <end position="98"/>
    </location>
</feature>
<dbReference type="AlphaFoldDB" id="A0A1X7FZ44"/>
<feature type="transmembrane region" description="Helical" evidence="7">
    <location>
        <begin position="351"/>
        <end position="380"/>
    </location>
</feature>
<feature type="transmembrane region" description="Helical" evidence="7">
    <location>
        <begin position="201"/>
        <end position="221"/>
    </location>
</feature>
<dbReference type="RefSeq" id="WP_085216995.1">
    <property type="nucleotide sequence ID" value="NZ_LT840185.1"/>
</dbReference>
<feature type="region of interest" description="Disordered" evidence="6">
    <location>
        <begin position="1"/>
        <end position="24"/>
    </location>
</feature>
<keyword evidence="4 7" id="KW-1133">Transmembrane helix</keyword>
<feature type="transmembrane region" description="Helical" evidence="7">
    <location>
        <begin position="110"/>
        <end position="132"/>
    </location>
</feature>
<reference evidence="9" key="1">
    <citation type="submission" date="2017-04" db="EMBL/GenBank/DDBJ databases">
        <authorList>
            <person name="Varghese N."/>
            <person name="Submissions S."/>
        </authorList>
    </citation>
    <scope>NUCLEOTIDE SEQUENCE [LARGE SCALE GENOMIC DNA]</scope>
    <source>
        <strain evidence="9">Dd16</strain>
    </source>
</reference>
<organism evidence="8 9">
    <name type="scientific">Allosphingosinicella indica</name>
    <dbReference type="NCBI Taxonomy" id="941907"/>
    <lineage>
        <taxon>Bacteria</taxon>
        <taxon>Pseudomonadati</taxon>
        <taxon>Pseudomonadota</taxon>
        <taxon>Alphaproteobacteria</taxon>
        <taxon>Sphingomonadales</taxon>
        <taxon>Sphingomonadaceae</taxon>
        <taxon>Allosphingosinicella</taxon>
    </lineage>
</organism>
<evidence type="ECO:0000256" key="1">
    <source>
        <dbReference type="ARBA" id="ARBA00004141"/>
    </source>
</evidence>
<evidence type="ECO:0000256" key="7">
    <source>
        <dbReference type="SAM" id="Phobius"/>
    </source>
</evidence>
<evidence type="ECO:0000313" key="8">
    <source>
        <dbReference type="EMBL" id="SMF60860.1"/>
    </source>
</evidence>
<dbReference type="OrthoDB" id="9799225at2"/>
<feature type="transmembrane region" description="Helical" evidence="7">
    <location>
        <begin position="254"/>
        <end position="276"/>
    </location>
</feature>
<evidence type="ECO:0000256" key="6">
    <source>
        <dbReference type="SAM" id="MobiDB-lite"/>
    </source>
</evidence>
<sequence length="411" mass="43728">MTAGVGGTGEADAPPTGQASAQVPAPDADAPVVHAHHHEEHDDTQTAAYRRDRLLAALTLIAGVGLAVALPFALRAGAEFFLPVTAALVIAIALVPLLEWFERRRVPSGLAAFSCVLLFLGIANAAVAAIVVPATAWVQMLPERIGRVRDTLAPILDVYASLEKFIDDVVLQFGKGGGEVQKVAVETPNSMLDLIATSAPYALIHAFFALLVIFFFLAGWTRMRKATITTRASFDGAMTTARVIQQVVDSTSTYLGTITLVNMSVGLLMALLLWAIGMPTPLMWGGIVAVLNYIPYLGPIASSALLALGGLMVFSDPWYALLPVVAFVGVHMIEANILTPALVGRRLTINPLLILVALSFWTWVWGTTGALLAVPLLIIFKTVLNAAGRPDIAGFLFEEGTLTGHHHDDDD</sequence>
<keyword evidence="9" id="KW-1185">Reference proteome</keyword>
<dbReference type="GO" id="GO:0016020">
    <property type="term" value="C:membrane"/>
    <property type="evidence" value="ECO:0007669"/>
    <property type="project" value="UniProtKB-SubCell"/>
</dbReference>
<feature type="transmembrane region" description="Helical" evidence="7">
    <location>
        <begin position="318"/>
        <end position="339"/>
    </location>
</feature>
<dbReference type="Proteomes" id="UP000192934">
    <property type="component" value="Chromosome I"/>
</dbReference>
<name>A0A1X7FZ44_9SPHN</name>
<evidence type="ECO:0000256" key="5">
    <source>
        <dbReference type="ARBA" id="ARBA00023136"/>
    </source>
</evidence>
<feature type="transmembrane region" description="Helical" evidence="7">
    <location>
        <begin position="54"/>
        <end position="74"/>
    </location>
</feature>
<evidence type="ECO:0000313" key="9">
    <source>
        <dbReference type="Proteomes" id="UP000192934"/>
    </source>
</evidence>
<dbReference type="EMBL" id="LT840185">
    <property type="protein sequence ID" value="SMF60860.1"/>
    <property type="molecule type" value="Genomic_DNA"/>
</dbReference>
<dbReference type="STRING" id="941907.SAMN06295910_0071"/>
<dbReference type="PANTHER" id="PTHR21716">
    <property type="entry name" value="TRANSMEMBRANE PROTEIN"/>
    <property type="match status" value="1"/>
</dbReference>
<protein>
    <submittedName>
        <fullName evidence="8">Predicted PurR-regulated permease PerM</fullName>
    </submittedName>
</protein>